<dbReference type="InterPro" id="IPR003675">
    <property type="entry name" value="Rce1/LyrA-like_dom"/>
</dbReference>
<keyword evidence="1" id="KW-1133">Transmembrane helix</keyword>
<dbReference type="Proteomes" id="UP000006048">
    <property type="component" value="Chromosome"/>
</dbReference>
<feature type="transmembrane region" description="Helical" evidence="1">
    <location>
        <begin position="33"/>
        <end position="48"/>
    </location>
</feature>
<feature type="transmembrane region" description="Helical" evidence="1">
    <location>
        <begin position="54"/>
        <end position="71"/>
    </location>
</feature>
<keyword evidence="4" id="KW-1185">Reference proteome</keyword>
<gene>
    <name evidence="3" type="ordered locus">Turpa_3502</name>
</gene>
<protein>
    <submittedName>
        <fullName evidence="3">Abortive infection protein</fullName>
    </submittedName>
</protein>
<dbReference type="STRING" id="869212.Turpa_3502"/>
<dbReference type="GO" id="GO:0004175">
    <property type="term" value="F:endopeptidase activity"/>
    <property type="evidence" value="ECO:0007669"/>
    <property type="project" value="UniProtKB-ARBA"/>
</dbReference>
<evidence type="ECO:0000313" key="3">
    <source>
        <dbReference type="EMBL" id="AFM14139.1"/>
    </source>
</evidence>
<dbReference type="EMBL" id="CP002959">
    <property type="protein sequence ID" value="AFM14139.1"/>
    <property type="molecule type" value="Genomic_DNA"/>
</dbReference>
<dbReference type="RefSeq" id="WP_014804622.1">
    <property type="nucleotide sequence ID" value="NC_018020.1"/>
</dbReference>
<name>I4BA32_TURPD</name>
<dbReference type="AlphaFoldDB" id="I4BA32"/>
<dbReference type="Pfam" id="PF02517">
    <property type="entry name" value="Rce1-like"/>
    <property type="match status" value="1"/>
</dbReference>
<evidence type="ECO:0000256" key="1">
    <source>
        <dbReference type="SAM" id="Phobius"/>
    </source>
</evidence>
<dbReference type="HOGENOM" id="CLU_2371911_0_0_12"/>
<dbReference type="KEGG" id="tpx:Turpa_3502"/>
<feature type="domain" description="CAAX prenyl protease 2/Lysostaphin resistance protein A-like" evidence="2">
    <location>
        <begin position="1"/>
        <end position="86"/>
    </location>
</feature>
<keyword evidence="1" id="KW-0472">Membrane</keyword>
<organism evidence="3 4">
    <name type="scientific">Turneriella parva (strain ATCC BAA-1111 / DSM 21527 / NCTC 11395 / H)</name>
    <name type="common">Leptospira parva</name>
    <dbReference type="NCBI Taxonomy" id="869212"/>
    <lineage>
        <taxon>Bacteria</taxon>
        <taxon>Pseudomonadati</taxon>
        <taxon>Spirochaetota</taxon>
        <taxon>Spirochaetia</taxon>
        <taxon>Leptospirales</taxon>
        <taxon>Leptospiraceae</taxon>
        <taxon>Turneriella</taxon>
    </lineage>
</organism>
<evidence type="ECO:0000259" key="2">
    <source>
        <dbReference type="Pfam" id="PF02517"/>
    </source>
</evidence>
<reference evidence="3 4" key="1">
    <citation type="submission" date="2012-06" db="EMBL/GenBank/DDBJ databases">
        <title>The complete chromosome of genome of Turneriella parva DSM 21527.</title>
        <authorList>
            <consortium name="US DOE Joint Genome Institute (JGI-PGF)"/>
            <person name="Lucas S."/>
            <person name="Han J."/>
            <person name="Lapidus A."/>
            <person name="Bruce D."/>
            <person name="Goodwin L."/>
            <person name="Pitluck S."/>
            <person name="Peters L."/>
            <person name="Kyrpides N."/>
            <person name="Mavromatis K."/>
            <person name="Ivanova N."/>
            <person name="Mikhailova N."/>
            <person name="Chertkov O."/>
            <person name="Detter J.C."/>
            <person name="Tapia R."/>
            <person name="Han C."/>
            <person name="Land M."/>
            <person name="Hauser L."/>
            <person name="Markowitz V."/>
            <person name="Cheng J.-F."/>
            <person name="Hugenholtz P."/>
            <person name="Woyke T."/>
            <person name="Wu D."/>
            <person name="Gronow S."/>
            <person name="Wellnitz S."/>
            <person name="Brambilla E."/>
            <person name="Klenk H.-P."/>
            <person name="Eisen J.A."/>
        </authorList>
    </citation>
    <scope>NUCLEOTIDE SEQUENCE [LARGE SCALE GENOMIC DNA]</scope>
    <source>
        <strain evidence="4">ATCC BAA-1111 / DSM 21527 / NCTC 11395 / H</strain>
    </source>
</reference>
<keyword evidence="1" id="KW-0812">Transmembrane</keyword>
<sequence length="95" mass="11424">MVLFYSITAGVYEETIFRGIYTKLFETYFKRKWLFFLFGAFIFASVHWCNGPVNLIHTFCWGLAALIIYYYRRKLLSLMLMHAAYDEVTYGRLYQ</sequence>
<dbReference type="GO" id="GO:0080120">
    <property type="term" value="P:CAAX-box protein maturation"/>
    <property type="evidence" value="ECO:0007669"/>
    <property type="project" value="UniProtKB-ARBA"/>
</dbReference>
<proteinExistence type="predicted"/>
<evidence type="ECO:0000313" key="4">
    <source>
        <dbReference type="Proteomes" id="UP000006048"/>
    </source>
</evidence>
<accession>I4BA32</accession>